<accession>A0A6A6NT32</accession>
<dbReference type="PROSITE" id="PS00028">
    <property type="entry name" value="ZINC_FINGER_C2H2_1"/>
    <property type="match status" value="1"/>
</dbReference>
<sequence>RLRADTKPFQRGIIRHVALVLDMSEAMLEKDMRPTRFAVMINYAIEYVREFFEQNPISQVSVMGMHDGICVRISELSGNPNDHIEAIQAIRNPTNPRDSPREPKGSPSLQNALQMARAALYHTPSHGTREVIIILGALLTLDPGDIHTTIGECVRDGLRVGIIGMAGRLKVCQEICERTNTGDGSSYNVCLDQEHFRDLLLATTTPPVIRKPVPESEDVPTAPATTSADASLLQMGFPSRTNEDTATICACHGHLTRGGYVCPRCSTKVCALPATCPSCGMTLILSTHLARSYHHLFPLRNWREVSWERARRAGSVQCKACLAPFPPLPSPPGKDGRAKAAHDRDKQRQGAGASDVVRKAIASANPPPPSAAAVKDSAAPSVSESSRYECRDCGEHFCVDCDVYCHQIIHNCPGCLSKPPKKAPKGDETEKEKDGSNVADLVGLSAPVPDDAMDLTS</sequence>
<dbReference type="PROSITE" id="PS50157">
    <property type="entry name" value="ZINC_FINGER_C2H2_2"/>
    <property type="match status" value="1"/>
</dbReference>
<dbReference type="AlphaFoldDB" id="A0A6A6NT32"/>
<keyword evidence="8" id="KW-0804">Transcription</keyword>
<evidence type="ECO:0000256" key="11">
    <source>
        <dbReference type="PIRSR" id="PIRSR015919-1"/>
    </source>
</evidence>
<evidence type="ECO:0000259" key="14">
    <source>
        <dbReference type="PROSITE" id="PS50157"/>
    </source>
</evidence>
<dbReference type="Proteomes" id="UP000799766">
    <property type="component" value="Unassembled WGS sequence"/>
</dbReference>
<feature type="region of interest" description="Disordered" evidence="13">
    <location>
        <begin position="90"/>
        <end position="109"/>
    </location>
</feature>
<proteinExistence type="inferred from homology"/>
<dbReference type="EMBL" id="MU001691">
    <property type="protein sequence ID" value="KAF2454423.1"/>
    <property type="molecule type" value="Genomic_DNA"/>
</dbReference>
<dbReference type="InterPro" id="IPR007198">
    <property type="entry name" value="Ssl1-like"/>
</dbReference>
<keyword evidence="17" id="KW-1185">Reference proteome</keyword>
<keyword evidence="6" id="KW-0862">Zinc</keyword>
<evidence type="ECO:0000313" key="16">
    <source>
        <dbReference type="EMBL" id="KAF2454423.1"/>
    </source>
</evidence>
<organism evidence="16 17">
    <name type="scientific">Lineolata rhizophorae</name>
    <dbReference type="NCBI Taxonomy" id="578093"/>
    <lineage>
        <taxon>Eukaryota</taxon>
        <taxon>Fungi</taxon>
        <taxon>Dikarya</taxon>
        <taxon>Ascomycota</taxon>
        <taxon>Pezizomycotina</taxon>
        <taxon>Dothideomycetes</taxon>
        <taxon>Dothideomycetes incertae sedis</taxon>
        <taxon>Lineolatales</taxon>
        <taxon>Lineolataceae</taxon>
        <taxon>Lineolata</taxon>
    </lineage>
</organism>
<keyword evidence="4" id="KW-0227">DNA damage</keyword>
<feature type="region of interest" description="Disordered" evidence="13">
    <location>
        <begin position="325"/>
        <end position="354"/>
    </location>
</feature>
<dbReference type="PIRSF" id="PIRSF015919">
    <property type="entry name" value="TFIIH_SSL1"/>
    <property type="match status" value="1"/>
</dbReference>
<dbReference type="SUPFAM" id="SSF57889">
    <property type="entry name" value="Cysteine-rich domain"/>
    <property type="match status" value="1"/>
</dbReference>
<evidence type="ECO:0000256" key="9">
    <source>
        <dbReference type="ARBA" id="ARBA00023204"/>
    </source>
</evidence>
<evidence type="ECO:0000259" key="15">
    <source>
        <dbReference type="PROSITE" id="PS50234"/>
    </source>
</evidence>
<feature type="zinc finger region" description="C4-type" evidence="11">
    <location>
        <begin position="262"/>
        <end position="279"/>
    </location>
</feature>
<dbReference type="Pfam" id="PF07975">
    <property type="entry name" value="C1_4"/>
    <property type="match status" value="1"/>
</dbReference>
<dbReference type="InterPro" id="IPR046349">
    <property type="entry name" value="C1-like_sf"/>
</dbReference>
<dbReference type="InterPro" id="IPR004595">
    <property type="entry name" value="TFIIH_C1-like_dom"/>
</dbReference>
<keyword evidence="9" id="KW-0234">DNA repair</keyword>
<dbReference type="Pfam" id="PF04056">
    <property type="entry name" value="Ssl1"/>
    <property type="match status" value="1"/>
</dbReference>
<comment type="similarity">
    <text evidence="2">Belongs to the GTF2H2 family.</text>
</comment>
<dbReference type="GO" id="GO:0006357">
    <property type="term" value="P:regulation of transcription by RNA polymerase II"/>
    <property type="evidence" value="ECO:0007669"/>
    <property type="project" value="TreeGrafter"/>
</dbReference>
<dbReference type="GO" id="GO:0006289">
    <property type="term" value="P:nucleotide-excision repair"/>
    <property type="evidence" value="ECO:0007669"/>
    <property type="project" value="InterPro"/>
</dbReference>
<evidence type="ECO:0000256" key="13">
    <source>
        <dbReference type="SAM" id="MobiDB-lite"/>
    </source>
</evidence>
<feature type="region of interest" description="Disordered" evidence="13">
    <location>
        <begin position="419"/>
        <end position="457"/>
    </location>
</feature>
<feature type="compositionally biased region" description="Basic and acidic residues" evidence="13">
    <location>
        <begin position="334"/>
        <end position="348"/>
    </location>
</feature>
<evidence type="ECO:0000256" key="6">
    <source>
        <dbReference type="ARBA" id="ARBA00022833"/>
    </source>
</evidence>
<dbReference type="GO" id="GO:0006351">
    <property type="term" value="P:DNA-templated transcription"/>
    <property type="evidence" value="ECO:0007669"/>
    <property type="project" value="InterPro"/>
</dbReference>
<dbReference type="GO" id="GO:0005675">
    <property type="term" value="C:transcription factor TFIIH holo complex"/>
    <property type="evidence" value="ECO:0007669"/>
    <property type="project" value="TreeGrafter"/>
</dbReference>
<evidence type="ECO:0000256" key="10">
    <source>
        <dbReference type="ARBA" id="ARBA00023242"/>
    </source>
</evidence>
<dbReference type="Gene3D" id="3.40.50.410">
    <property type="entry name" value="von Willebrand factor, type A domain"/>
    <property type="match status" value="1"/>
</dbReference>
<dbReference type="PANTHER" id="PTHR12695">
    <property type="entry name" value="GENERAL TRANSCRIPTION FACTOR IIH SUBUNIT 2"/>
    <property type="match status" value="1"/>
</dbReference>
<evidence type="ECO:0000256" key="12">
    <source>
        <dbReference type="PROSITE-ProRule" id="PRU00042"/>
    </source>
</evidence>
<dbReference type="SMART" id="SM01047">
    <property type="entry name" value="C1_4"/>
    <property type="match status" value="1"/>
</dbReference>
<dbReference type="GO" id="GO:0008270">
    <property type="term" value="F:zinc ion binding"/>
    <property type="evidence" value="ECO:0007669"/>
    <property type="project" value="UniProtKB-KW"/>
</dbReference>
<keyword evidence="7" id="KW-0805">Transcription regulation</keyword>
<evidence type="ECO:0000256" key="5">
    <source>
        <dbReference type="ARBA" id="ARBA00022771"/>
    </source>
</evidence>
<dbReference type="GO" id="GO:0000439">
    <property type="term" value="C:transcription factor TFIIH core complex"/>
    <property type="evidence" value="ECO:0007669"/>
    <property type="project" value="InterPro"/>
</dbReference>
<evidence type="ECO:0000256" key="7">
    <source>
        <dbReference type="ARBA" id="ARBA00023015"/>
    </source>
</evidence>
<evidence type="ECO:0000256" key="8">
    <source>
        <dbReference type="ARBA" id="ARBA00023163"/>
    </source>
</evidence>
<dbReference type="InterPro" id="IPR013087">
    <property type="entry name" value="Znf_C2H2_type"/>
</dbReference>
<dbReference type="InterPro" id="IPR013083">
    <property type="entry name" value="Znf_RING/FYVE/PHD"/>
</dbReference>
<dbReference type="Gene3D" id="3.30.40.10">
    <property type="entry name" value="Zinc/RING finger domain, C3HC4 (zinc finger)"/>
    <property type="match status" value="1"/>
</dbReference>
<dbReference type="SMART" id="SM00327">
    <property type="entry name" value="VWA"/>
    <property type="match status" value="1"/>
</dbReference>
<evidence type="ECO:0000256" key="4">
    <source>
        <dbReference type="ARBA" id="ARBA00022763"/>
    </source>
</evidence>
<dbReference type="OrthoDB" id="284275at2759"/>
<feature type="non-terminal residue" evidence="16">
    <location>
        <position position="1"/>
    </location>
</feature>
<dbReference type="SUPFAM" id="SSF53300">
    <property type="entry name" value="vWA-like"/>
    <property type="match status" value="1"/>
</dbReference>
<evidence type="ECO:0000256" key="1">
    <source>
        <dbReference type="ARBA" id="ARBA00004123"/>
    </source>
</evidence>
<keyword evidence="3" id="KW-0479">Metal-binding</keyword>
<dbReference type="InterPro" id="IPR012170">
    <property type="entry name" value="TFIIH_SSL1/p44"/>
</dbReference>
<evidence type="ECO:0000313" key="17">
    <source>
        <dbReference type="Proteomes" id="UP000799766"/>
    </source>
</evidence>
<protein>
    <submittedName>
        <fullName evidence="16">Ssl1-like-domain-containing protein</fullName>
    </submittedName>
</protein>
<keyword evidence="5 12" id="KW-0863">Zinc-finger</keyword>
<evidence type="ECO:0000256" key="2">
    <source>
        <dbReference type="ARBA" id="ARBA00006092"/>
    </source>
</evidence>
<dbReference type="PANTHER" id="PTHR12695:SF2">
    <property type="entry name" value="GENERAL TRANSCRIPTION FACTOR IIH SUBUNIT 2-RELATED"/>
    <property type="match status" value="1"/>
</dbReference>
<feature type="domain" description="VWFA" evidence="15">
    <location>
        <begin position="16"/>
        <end position="204"/>
    </location>
</feature>
<dbReference type="NCBIfam" id="TIGR00622">
    <property type="entry name" value="ssl1"/>
    <property type="match status" value="2"/>
</dbReference>
<dbReference type="InterPro" id="IPR002035">
    <property type="entry name" value="VWF_A"/>
</dbReference>
<comment type="subcellular location">
    <subcellularLocation>
        <location evidence="1">Nucleus</location>
    </subcellularLocation>
</comment>
<gene>
    <name evidence="16" type="ORF">BDY21DRAFT_291220</name>
</gene>
<dbReference type="FunFam" id="3.40.50.410:FF:000015">
    <property type="entry name" value="General transcription factor IIH subunit 2"/>
    <property type="match status" value="1"/>
</dbReference>
<reference evidence="16" key="1">
    <citation type="journal article" date="2020" name="Stud. Mycol.">
        <title>101 Dothideomycetes genomes: a test case for predicting lifestyles and emergence of pathogens.</title>
        <authorList>
            <person name="Haridas S."/>
            <person name="Albert R."/>
            <person name="Binder M."/>
            <person name="Bloem J."/>
            <person name="Labutti K."/>
            <person name="Salamov A."/>
            <person name="Andreopoulos B."/>
            <person name="Baker S."/>
            <person name="Barry K."/>
            <person name="Bills G."/>
            <person name="Bluhm B."/>
            <person name="Cannon C."/>
            <person name="Castanera R."/>
            <person name="Culley D."/>
            <person name="Daum C."/>
            <person name="Ezra D."/>
            <person name="Gonzalez J."/>
            <person name="Henrissat B."/>
            <person name="Kuo A."/>
            <person name="Liang C."/>
            <person name="Lipzen A."/>
            <person name="Lutzoni F."/>
            <person name="Magnuson J."/>
            <person name="Mondo S."/>
            <person name="Nolan M."/>
            <person name="Ohm R."/>
            <person name="Pangilinan J."/>
            <person name="Park H.-J."/>
            <person name="Ramirez L."/>
            <person name="Alfaro M."/>
            <person name="Sun H."/>
            <person name="Tritt A."/>
            <person name="Yoshinaga Y."/>
            <person name="Zwiers L.-H."/>
            <person name="Turgeon B."/>
            <person name="Goodwin S."/>
            <person name="Spatafora J."/>
            <person name="Crous P."/>
            <person name="Grigoriev I."/>
        </authorList>
    </citation>
    <scope>NUCLEOTIDE SEQUENCE</scope>
    <source>
        <strain evidence="16">ATCC 16933</strain>
    </source>
</reference>
<evidence type="ECO:0000256" key="3">
    <source>
        <dbReference type="ARBA" id="ARBA00022723"/>
    </source>
</evidence>
<name>A0A6A6NT32_9PEZI</name>
<dbReference type="InterPro" id="IPR036465">
    <property type="entry name" value="vWFA_dom_sf"/>
</dbReference>
<feature type="compositionally biased region" description="Basic and acidic residues" evidence="13">
    <location>
        <begin position="424"/>
        <end position="435"/>
    </location>
</feature>
<dbReference type="PROSITE" id="PS50234">
    <property type="entry name" value="VWFA"/>
    <property type="match status" value="1"/>
</dbReference>
<feature type="domain" description="C2H2-type" evidence="14">
    <location>
        <begin position="388"/>
        <end position="410"/>
    </location>
</feature>
<keyword evidence="10" id="KW-0539">Nucleus</keyword>